<feature type="non-terminal residue" evidence="1">
    <location>
        <position position="53"/>
    </location>
</feature>
<keyword evidence="2" id="KW-1185">Reference proteome</keyword>
<proteinExistence type="predicted"/>
<name>A0A653BV33_CALMS</name>
<accession>A0A653BV33</accession>
<evidence type="ECO:0000313" key="2">
    <source>
        <dbReference type="Proteomes" id="UP000410492"/>
    </source>
</evidence>
<reference evidence="1 2" key="1">
    <citation type="submission" date="2019-01" db="EMBL/GenBank/DDBJ databases">
        <authorList>
            <person name="Sayadi A."/>
        </authorList>
    </citation>
    <scope>NUCLEOTIDE SEQUENCE [LARGE SCALE GENOMIC DNA]</scope>
</reference>
<dbReference type="EMBL" id="CAACVG010005289">
    <property type="protein sequence ID" value="VEN39146.1"/>
    <property type="molecule type" value="Genomic_DNA"/>
</dbReference>
<organism evidence="1 2">
    <name type="scientific">Callosobruchus maculatus</name>
    <name type="common">Southern cowpea weevil</name>
    <name type="synonym">Pulse bruchid</name>
    <dbReference type="NCBI Taxonomy" id="64391"/>
    <lineage>
        <taxon>Eukaryota</taxon>
        <taxon>Metazoa</taxon>
        <taxon>Ecdysozoa</taxon>
        <taxon>Arthropoda</taxon>
        <taxon>Hexapoda</taxon>
        <taxon>Insecta</taxon>
        <taxon>Pterygota</taxon>
        <taxon>Neoptera</taxon>
        <taxon>Endopterygota</taxon>
        <taxon>Coleoptera</taxon>
        <taxon>Polyphaga</taxon>
        <taxon>Cucujiformia</taxon>
        <taxon>Chrysomeloidea</taxon>
        <taxon>Chrysomelidae</taxon>
        <taxon>Bruchinae</taxon>
        <taxon>Bruchini</taxon>
        <taxon>Callosobruchus</taxon>
    </lineage>
</organism>
<gene>
    <name evidence="1" type="ORF">CALMAC_LOCUS3785</name>
</gene>
<dbReference type="AlphaFoldDB" id="A0A653BV33"/>
<evidence type="ECO:0000313" key="1">
    <source>
        <dbReference type="EMBL" id="VEN39146.1"/>
    </source>
</evidence>
<dbReference type="Proteomes" id="UP000410492">
    <property type="component" value="Unassembled WGS sequence"/>
</dbReference>
<sequence length="53" mass="5742">MLRSALVWATPTASPNCCLPGAIQIVGLINNFSKFCHLIMVGTLEGYDVKIFS</sequence>
<protein>
    <submittedName>
        <fullName evidence="1">Uncharacterized protein</fullName>
    </submittedName>
</protein>